<evidence type="ECO:0000313" key="2">
    <source>
        <dbReference type="Proteomes" id="UP000501534"/>
    </source>
</evidence>
<dbReference type="Proteomes" id="UP000501534">
    <property type="component" value="Chromosome"/>
</dbReference>
<organism evidence="1 2">
    <name type="scientific">Usitatibacter rugosus</name>
    <dbReference type="NCBI Taxonomy" id="2732067"/>
    <lineage>
        <taxon>Bacteria</taxon>
        <taxon>Pseudomonadati</taxon>
        <taxon>Pseudomonadota</taxon>
        <taxon>Betaproteobacteria</taxon>
        <taxon>Nitrosomonadales</taxon>
        <taxon>Usitatibacteraceae</taxon>
        <taxon>Usitatibacter</taxon>
    </lineage>
</organism>
<dbReference type="KEGG" id="uru:DSM104443_02342"/>
<dbReference type="AlphaFoldDB" id="A0A6M4GVH8"/>
<gene>
    <name evidence="1" type="ORF">DSM104443_02342</name>
</gene>
<reference evidence="1 2" key="1">
    <citation type="submission" date="2020-04" db="EMBL/GenBank/DDBJ databases">
        <title>Usitatibacter rugosus gen. nov., sp. nov. and Usitatibacter palustris sp. nov., novel members of Usitatibacteraceae fam. nov. within the order Nitrosomonadales isolated from soil.</title>
        <authorList>
            <person name="Huber K.J."/>
            <person name="Neumann-Schaal M."/>
            <person name="Geppert A."/>
            <person name="Luckner M."/>
            <person name="Wanner G."/>
            <person name="Overmann J."/>
        </authorList>
    </citation>
    <scope>NUCLEOTIDE SEQUENCE [LARGE SCALE GENOMIC DNA]</scope>
    <source>
        <strain evidence="1 2">0125_3</strain>
    </source>
</reference>
<accession>A0A6M4GVH8</accession>
<keyword evidence="2" id="KW-1185">Reference proteome</keyword>
<proteinExistence type="predicted"/>
<dbReference type="RefSeq" id="WP_171092483.1">
    <property type="nucleotide sequence ID" value="NZ_CP053069.1"/>
</dbReference>
<dbReference type="EMBL" id="CP053069">
    <property type="protein sequence ID" value="QJR11269.1"/>
    <property type="molecule type" value="Genomic_DNA"/>
</dbReference>
<evidence type="ECO:0000313" key="1">
    <source>
        <dbReference type="EMBL" id="QJR11269.1"/>
    </source>
</evidence>
<name>A0A6M4GVH8_9PROT</name>
<protein>
    <submittedName>
        <fullName evidence="1">Uncharacterized protein</fullName>
    </submittedName>
</protein>
<sequence>MQRTIFFRRFNRGLPRTARIALFIAVVLALLSYASSSLMADPRIASTPVVVPQWTVPAVEGEWISSPRECDLPAGLSTDCVFMD</sequence>